<reference evidence="2" key="2">
    <citation type="submission" date="2010-05" db="EMBL/GenBank/DDBJ databases">
        <authorList>
            <person name="Almeida L.G."/>
            <person name="Nicolas M.F."/>
            <person name="Souza R.C."/>
            <person name="Vasconcelos A.T.R."/>
        </authorList>
    </citation>
    <scope>NUCLEOTIDE SEQUENCE</scope>
</reference>
<keyword evidence="4" id="KW-1185">Reference proteome</keyword>
<protein>
    <recommendedName>
        <fullName evidence="5">Secreted protein</fullName>
    </recommendedName>
</protein>
<reference evidence="3" key="4">
    <citation type="submission" date="2015-06" db="UniProtKB">
        <authorList>
            <consortium name="EnsemblMetazoa"/>
        </authorList>
    </citation>
    <scope>IDENTIFICATION</scope>
</reference>
<evidence type="ECO:0000313" key="3">
    <source>
        <dbReference type="EnsemblMetazoa" id="ADAC009457-PA"/>
    </source>
</evidence>
<evidence type="ECO:0000313" key="2">
    <source>
        <dbReference type="EMBL" id="ETN58954.1"/>
    </source>
</evidence>
<sequence>MNKVFCFAFLLVACLASFAAAQAQVYTREIRCSSPDFDSCLCIDMPKAIAAAKGGKATATLFNPATQKNVVVDLSRPLSGDLREYCAKVAAKAKAAAAAKVAPKTAPKGKSALPL</sequence>
<dbReference type="EMBL" id="ADMH02002107">
    <property type="protein sequence ID" value="ETN58954.1"/>
    <property type="molecule type" value="Genomic_DNA"/>
</dbReference>
<accession>W5J845</accession>
<dbReference type="AlphaFoldDB" id="W5J845"/>
<keyword evidence="1" id="KW-0732">Signal</keyword>
<reference evidence="2" key="3">
    <citation type="journal article" date="2013" name="Nucleic Acids Res.">
        <title>The genome of Anopheles darlingi, the main neotropical malaria vector.</title>
        <authorList>
            <person name="Marinotti O."/>
            <person name="Cerqueira G.C."/>
            <person name="de Almeida L.G."/>
            <person name="Ferro M.I."/>
            <person name="Loreto E.L."/>
            <person name="Zaha A."/>
            <person name="Teixeira S.M."/>
            <person name="Wespiser A.R."/>
            <person name="Almeida E Silva A."/>
            <person name="Schlindwein A.D."/>
            <person name="Pacheco A.C."/>
            <person name="Silva A.L."/>
            <person name="Graveley B.R."/>
            <person name="Walenz B.P."/>
            <person name="Lima Bde A."/>
            <person name="Ribeiro C.A."/>
            <person name="Nunes-Silva C.G."/>
            <person name="de Carvalho C.R."/>
            <person name="Soares C.M."/>
            <person name="de Menezes C.B."/>
            <person name="Matiolli C."/>
            <person name="Caffrey D."/>
            <person name="Araujo D.A."/>
            <person name="de Oliveira D.M."/>
            <person name="Golenbock D."/>
            <person name="Grisard E.C."/>
            <person name="Fantinatti-Garboggini F."/>
            <person name="de Carvalho F.M."/>
            <person name="Barcellos F.G."/>
            <person name="Prosdocimi F."/>
            <person name="May G."/>
            <person name="Azevedo Junior G.M."/>
            <person name="Guimaraes G.M."/>
            <person name="Goldman G.H."/>
            <person name="Padilha I.Q."/>
            <person name="Batista Jda S."/>
            <person name="Ferro J.A."/>
            <person name="Ribeiro J.M."/>
            <person name="Fietto J.L."/>
            <person name="Dabbas K.M."/>
            <person name="Cerdeira L."/>
            <person name="Agnez-Lima L.F."/>
            <person name="Brocchi M."/>
            <person name="de Carvalho M.O."/>
            <person name="Teixeira Mde M."/>
            <person name="Diniz Maia Mde M."/>
            <person name="Goldman M.H."/>
            <person name="Cruz Schneider M.P."/>
            <person name="Felipe M.S."/>
            <person name="Hungria M."/>
            <person name="Nicolas M.F."/>
            <person name="Pereira M."/>
            <person name="Montes M.A."/>
            <person name="Cantao M.E."/>
            <person name="Vincentz M."/>
            <person name="Rafael M.S."/>
            <person name="Silverman N."/>
            <person name="Stoco P.H."/>
            <person name="Souza R.C."/>
            <person name="Vicentini R."/>
            <person name="Gazzinelli R.T."/>
            <person name="Neves Rde O."/>
            <person name="Silva R."/>
            <person name="Astolfi-Filho S."/>
            <person name="Maciel T.E."/>
            <person name="Urmenyi T.P."/>
            <person name="Tadei W.P."/>
            <person name="Camargo E.P."/>
            <person name="de Vasconcelos A.T."/>
        </authorList>
    </citation>
    <scope>NUCLEOTIDE SEQUENCE</scope>
</reference>
<dbReference type="VEuPathDB" id="VectorBase:ADAC009457"/>
<gene>
    <name evidence="2" type="ORF">AND_009457</name>
</gene>
<feature type="signal peptide" evidence="1">
    <location>
        <begin position="1"/>
        <end position="21"/>
    </location>
</feature>
<evidence type="ECO:0000313" key="4">
    <source>
        <dbReference type="Proteomes" id="UP000000673"/>
    </source>
</evidence>
<dbReference type="Proteomes" id="UP000000673">
    <property type="component" value="Unassembled WGS sequence"/>
</dbReference>
<reference evidence="2 4" key="1">
    <citation type="journal article" date="2010" name="BMC Genomics">
        <title>Combination of measures distinguishes pre-miRNAs from other stem-loops in the genome of the newly sequenced Anopheles darlingi.</title>
        <authorList>
            <person name="Mendes N.D."/>
            <person name="Freitas A.T."/>
            <person name="Vasconcelos A.T."/>
            <person name="Sagot M.F."/>
        </authorList>
    </citation>
    <scope>NUCLEOTIDE SEQUENCE</scope>
</reference>
<name>W5J845_ANODA</name>
<feature type="chain" id="PRO_5010154994" description="Secreted protein" evidence="1">
    <location>
        <begin position="22"/>
        <end position="115"/>
    </location>
</feature>
<dbReference type="OMA" id="NYINCLC"/>
<dbReference type="HOGENOM" id="CLU_2110935_0_0_1"/>
<proteinExistence type="predicted"/>
<evidence type="ECO:0008006" key="5">
    <source>
        <dbReference type="Google" id="ProtNLM"/>
    </source>
</evidence>
<dbReference type="EnsemblMetazoa" id="ADAC009457-RA">
    <property type="protein sequence ID" value="ADAC009457-PA"/>
    <property type="gene ID" value="ADAC009457"/>
</dbReference>
<evidence type="ECO:0000256" key="1">
    <source>
        <dbReference type="SAM" id="SignalP"/>
    </source>
</evidence>
<organism evidence="2">
    <name type="scientific">Anopheles darlingi</name>
    <name type="common">Mosquito</name>
    <dbReference type="NCBI Taxonomy" id="43151"/>
    <lineage>
        <taxon>Eukaryota</taxon>
        <taxon>Metazoa</taxon>
        <taxon>Ecdysozoa</taxon>
        <taxon>Arthropoda</taxon>
        <taxon>Hexapoda</taxon>
        <taxon>Insecta</taxon>
        <taxon>Pterygota</taxon>
        <taxon>Neoptera</taxon>
        <taxon>Endopterygota</taxon>
        <taxon>Diptera</taxon>
        <taxon>Nematocera</taxon>
        <taxon>Culicoidea</taxon>
        <taxon>Culicidae</taxon>
        <taxon>Anophelinae</taxon>
        <taxon>Anopheles</taxon>
    </lineage>
</organism>